<keyword evidence="3" id="KW-1185">Reference proteome</keyword>
<evidence type="ECO:0000313" key="2">
    <source>
        <dbReference type="EnsemblPlants" id="Ma02_p19340.1"/>
    </source>
</evidence>
<dbReference type="AlphaFoldDB" id="A0A804I4H9"/>
<proteinExistence type="predicted"/>
<dbReference type="Gramene" id="Ma02_t19340.1">
    <property type="protein sequence ID" value="Ma02_p19340.1"/>
    <property type="gene ID" value="Ma02_g19340"/>
</dbReference>
<reference evidence="1" key="1">
    <citation type="submission" date="2021-03" db="EMBL/GenBank/DDBJ databases">
        <authorList>
            <consortium name="Genoscope - CEA"/>
            <person name="William W."/>
        </authorList>
    </citation>
    <scope>NUCLEOTIDE SEQUENCE</scope>
    <source>
        <strain evidence="1">Doubled-haploid Pahang</strain>
    </source>
</reference>
<dbReference type="InParanoid" id="A0A804I4H9"/>
<dbReference type="EnsemblPlants" id="Ma02_t19340.1">
    <property type="protein sequence ID" value="Ma02_p19340.1"/>
    <property type="gene ID" value="Ma02_g19340"/>
</dbReference>
<protein>
    <submittedName>
        <fullName evidence="1">(wild Malaysian banana) hypothetical protein</fullName>
    </submittedName>
</protein>
<evidence type="ECO:0000313" key="3">
    <source>
        <dbReference type="Proteomes" id="UP000012960"/>
    </source>
</evidence>
<dbReference type="EMBL" id="HG996467">
    <property type="protein sequence ID" value="CAG1862518.1"/>
    <property type="molecule type" value="Genomic_DNA"/>
</dbReference>
<evidence type="ECO:0000313" key="1">
    <source>
        <dbReference type="EMBL" id="CAG1862518.1"/>
    </source>
</evidence>
<organism evidence="2 3">
    <name type="scientific">Musa acuminata subsp. malaccensis</name>
    <name type="common">Wild banana</name>
    <name type="synonym">Musa malaccensis</name>
    <dbReference type="NCBI Taxonomy" id="214687"/>
    <lineage>
        <taxon>Eukaryota</taxon>
        <taxon>Viridiplantae</taxon>
        <taxon>Streptophyta</taxon>
        <taxon>Embryophyta</taxon>
        <taxon>Tracheophyta</taxon>
        <taxon>Spermatophyta</taxon>
        <taxon>Magnoliopsida</taxon>
        <taxon>Liliopsida</taxon>
        <taxon>Zingiberales</taxon>
        <taxon>Musaceae</taxon>
        <taxon>Musa</taxon>
    </lineage>
</organism>
<dbReference type="Proteomes" id="UP000012960">
    <property type="component" value="Unplaced"/>
</dbReference>
<accession>A0A804I4H9</accession>
<gene>
    <name evidence="1" type="ORF">GSMUA_74120.1</name>
</gene>
<reference evidence="2" key="2">
    <citation type="submission" date="2021-05" db="UniProtKB">
        <authorList>
            <consortium name="EnsemblPlants"/>
        </authorList>
    </citation>
    <scope>IDENTIFICATION</scope>
    <source>
        <strain evidence="2">subsp. malaccensis</strain>
    </source>
</reference>
<name>A0A804I4H9_MUSAM</name>
<sequence length="63" mass="7207">MEKLFLWTSFLKFKLGELALVIAMVYLRGCSWNSACVESTGCGRRKKEACKKHHVTNTDICRP</sequence>